<dbReference type="Pfam" id="PF24105">
    <property type="entry name" value="Beta-prop_CAF1B_HIR1"/>
    <property type="match status" value="2"/>
</dbReference>
<keyword evidence="3" id="KW-0853">WD repeat</keyword>
<keyword evidence="11" id="KW-1185">Reference proteome</keyword>
<dbReference type="GO" id="GO:0006325">
    <property type="term" value="P:chromatin organization"/>
    <property type="evidence" value="ECO:0007669"/>
    <property type="project" value="UniProtKB-KW"/>
</dbReference>
<keyword evidence="6" id="KW-0156">Chromatin regulator</keyword>
<dbReference type="InterPro" id="IPR001680">
    <property type="entry name" value="WD40_rpt"/>
</dbReference>
<comment type="similarity">
    <text evidence="2">Belongs to the WD repeat HIR1 family.</text>
</comment>
<dbReference type="PANTHER" id="PTHR15271:SF4">
    <property type="entry name" value="CHROMATIN ASSEMBLY FACTOR 1 SUBUNIT B"/>
    <property type="match status" value="1"/>
</dbReference>
<dbReference type="GO" id="GO:0006281">
    <property type="term" value="P:DNA repair"/>
    <property type="evidence" value="ECO:0007669"/>
    <property type="project" value="UniProtKB-KW"/>
</dbReference>
<evidence type="ECO:0000256" key="6">
    <source>
        <dbReference type="ARBA" id="ARBA00022853"/>
    </source>
</evidence>
<evidence type="ECO:0000256" key="5">
    <source>
        <dbReference type="ARBA" id="ARBA00022763"/>
    </source>
</evidence>
<evidence type="ECO:0000256" key="1">
    <source>
        <dbReference type="ARBA" id="ARBA00004123"/>
    </source>
</evidence>
<comment type="subcellular location">
    <subcellularLocation>
        <location evidence="1">Nucleus</location>
    </subcellularLocation>
</comment>
<feature type="domain" description="CAF1B/HIR1 beta-propeller" evidence="9">
    <location>
        <begin position="1"/>
        <end position="297"/>
    </location>
</feature>
<keyword evidence="7" id="KW-0234">DNA repair</keyword>
<evidence type="ECO:0000256" key="7">
    <source>
        <dbReference type="ARBA" id="ARBA00023204"/>
    </source>
</evidence>
<dbReference type="SMART" id="SM00320">
    <property type="entry name" value="WD40"/>
    <property type="match status" value="5"/>
</dbReference>
<dbReference type="AlphaFoldDB" id="A0ABD3NC85"/>
<keyword evidence="4" id="KW-0677">Repeat</keyword>
<evidence type="ECO:0000256" key="4">
    <source>
        <dbReference type="ARBA" id="ARBA00022737"/>
    </source>
</evidence>
<dbReference type="Proteomes" id="UP001530400">
    <property type="component" value="Unassembled WGS sequence"/>
</dbReference>
<keyword evidence="8" id="KW-0539">Nucleus</keyword>
<accession>A0ABD3NC85</accession>
<evidence type="ECO:0000313" key="10">
    <source>
        <dbReference type="EMBL" id="KAL3773597.1"/>
    </source>
</evidence>
<dbReference type="InterPro" id="IPR045145">
    <property type="entry name" value="PTHR15271"/>
</dbReference>
<dbReference type="InterPro" id="IPR015943">
    <property type="entry name" value="WD40/YVTN_repeat-like_dom_sf"/>
</dbReference>
<keyword evidence="5" id="KW-0227">DNA damage</keyword>
<feature type="domain" description="CAF1B/HIR1 beta-propeller" evidence="9">
    <location>
        <begin position="361"/>
        <end position="464"/>
    </location>
</feature>
<dbReference type="GO" id="GO:0005634">
    <property type="term" value="C:nucleus"/>
    <property type="evidence" value="ECO:0007669"/>
    <property type="project" value="UniProtKB-SubCell"/>
</dbReference>
<proteinExistence type="inferred from homology"/>
<dbReference type="PANTHER" id="PTHR15271">
    <property type="entry name" value="CHROMATIN ASSEMBLY FACTOR 1 SUBUNIT B"/>
    <property type="match status" value="1"/>
</dbReference>
<reference evidence="10 11" key="1">
    <citation type="submission" date="2024-10" db="EMBL/GenBank/DDBJ databases">
        <title>Updated reference genomes for cyclostephanoid diatoms.</title>
        <authorList>
            <person name="Roberts W.R."/>
            <person name="Alverson A.J."/>
        </authorList>
    </citation>
    <scope>NUCLEOTIDE SEQUENCE [LARGE SCALE GENOMIC DNA]</scope>
    <source>
        <strain evidence="10 11">AJA010-31</strain>
    </source>
</reference>
<dbReference type="InterPro" id="IPR036322">
    <property type="entry name" value="WD40_repeat_dom_sf"/>
</dbReference>
<protein>
    <recommendedName>
        <fullName evidence="9">CAF1B/HIR1 beta-propeller domain-containing protein</fullName>
    </recommendedName>
</protein>
<evidence type="ECO:0000256" key="8">
    <source>
        <dbReference type="ARBA" id="ARBA00023242"/>
    </source>
</evidence>
<sequence>MKVETPQILWHDTHNMSAKDNGKSFPILSCHITATSVLATAGGCEINLWNVVPLPAIDRSTTSSGILSTSHHTNTGIQHLLTLSRGTNERTINCVRFSPDQRHLAAVGDGGLVVVWTLPETSSWSTLREEKELKFKIIYNQSDDVMDLSWSMDNKRLCICSLDHTVAVFEYDGMDWKAVFKSTKDHGHYVQGVAMDPKGVYMASMGSDRSVKVYGRKLVKEEEDLDGKKFELGKCKSIKMWCSGEESCGGENSSSKKEKKHLFADELTLGSFFRRLAWTPDGAFLIVPAGLWHGVDSEEAALPSAAGGSPRGVDKLSEASFGTYMFVRHAFEKPYKVLAGLDKVGSSFWVEHMMCILLSCMHACLTLLFLQNQPSVVVRPNPLLFKLPANVVNESKLPHRSIFAVLTIDTILIYDTIHDQPLAMARGLHYASLTDAAWSADGMTLFVTSSDGYVSILSFANGELGEAVIPLEKEEEKESPVVMHGSAAPAKEAAASINILAPKKKKKVTLNMDANVTTEIENVRETVVVNTLVPKKKKKITPTPVAESGSDAKRPPEEVVNVLVPKKKAKAEGKAADIEQVNVLVPEKTTEAEVISKEEVNVLVPKKKSEVASTPVASSS</sequence>
<evidence type="ECO:0000259" key="9">
    <source>
        <dbReference type="Pfam" id="PF24105"/>
    </source>
</evidence>
<evidence type="ECO:0000313" key="11">
    <source>
        <dbReference type="Proteomes" id="UP001530400"/>
    </source>
</evidence>
<comment type="caution">
    <text evidence="10">The sequence shown here is derived from an EMBL/GenBank/DDBJ whole genome shotgun (WGS) entry which is preliminary data.</text>
</comment>
<dbReference type="Gene3D" id="2.130.10.10">
    <property type="entry name" value="YVTN repeat-like/Quinoprotein amine dehydrogenase"/>
    <property type="match status" value="2"/>
</dbReference>
<name>A0ABD3NC85_9STRA</name>
<evidence type="ECO:0000256" key="2">
    <source>
        <dbReference type="ARBA" id="ARBA00007306"/>
    </source>
</evidence>
<organism evidence="10 11">
    <name type="scientific">Cyclotella atomus</name>
    <dbReference type="NCBI Taxonomy" id="382360"/>
    <lineage>
        <taxon>Eukaryota</taxon>
        <taxon>Sar</taxon>
        <taxon>Stramenopiles</taxon>
        <taxon>Ochrophyta</taxon>
        <taxon>Bacillariophyta</taxon>
        <taxon>Coscinodiscophyceae</taxon>
        <taxon>Thalassiosirophycidae</taxon>
        <taxon>Stephanodiscales</taxon>
        <taxon>Stephanodiscaceae</taxon>
        <taxon>Cyclotella</taxon>
    </lineage>
</organism>
<dbReference type="EMBL" id="JALLPJ020001227">
    <property type="protein sequence ID" value="KAL3773597.1"/>
    <property type="molecule type" value="Genomic_DNA"/>
</dbReference>
<evidence type="ECO:0000256" key="3">
    <source>
        <dbReference type="ARBA" id="ARBA00022574"/>
    </source>
</evidence>
<dbReference type="InterPro" id="IPR055410">
    <property type="entry name" value="Beta-prop_CAF1B_HIR1"/>
</dbReference>
<dbReference type="SUPFAM" id="SSF50978">
    <property type="entry name" value="WD40 repeat-like"/>
    <property type="match status" value="1"/>
</dbReference>
<gene>
    <name evidence="10" type="ORF">ACHAWO_010793</name>
</gene>